<evidence type="ECO:0000256" key="5">
    <source>
        <dbReference type="ARBA" id="ARBA00023034"/>
    </source>
</evidence>
<keyword evidence="10" id="KW-1185">Reference proteome</keyword>
<feature type="transmembrane region" description="Helical" evidence="8">
    <location>
        <begin position="6"/>
        <end position="28"/>
    </location>
</feature>
<evidence type="ECO:0000313" key="10">
    <source>
        <dbReference type="Proteomes" id="UP000813824"/>
    </source>
</evidence>
<evidence type="ECO:0000256" key="4">
    <source>
        <dbReference type="ARBA" id="ARBA00022989"/>
    </source>
</evidence>
<protein>
    <submittedName>
        <fullName evidence="9">Zinc/iron permease</fullName>
    </submittedName>
</protein>
<reference evidence="9" key="1">
    <citation type="journal article" date="2021" name="New Phytol.">
        <title>Evolutionary innovations through gain and loss of genes in the ectomycorrhizal Boletales.</title>
        <authorList>
            <person name="Wu G."/>
            <person name="Miyauchi S."/>
            <person name="Morin E."/>
            <person name="Kuo A."/>
            <person name="Drula E."/>
            <person name="Varga T."/>
            <person name="Kohler A."/>
            <person name="Feng B."/>
            <person name="Cao Y."/>
            <person name="Lipzen A."/>
            <person name="Daum C."/>
            <person name="Hundley H."/>
            <person name="Pangilinan J."/>
            <person name="Johnson J."/>
            <person name="Barry K."/>
            <person name="LaButti K."/>
            <person name="Ng V."/>
            <person name="Ahrendt S."/>
            <person name="Min B."/>
            <person name="Choi I.G."/>
            <person name="Park H."/>
            <person name="Plett J.M."/>
            <person name="Magnuson J."/>
            <person name="Spatafora J.W."/>
            <person name="Nagy L.G."/>
            <person name="Henrissat B."/>
            <person name="Grigoriev I.V."/>
            <person name="Yang Z.L."/>
            <person name="Xu J."/>
            <person name="Martin F.M."/>
        </authorList>
    </citation>
    <scope>NUCLEOTIDE SEQUENCE</scope>
    <source>
        <strain evidence="9">KKN 215</strain>
    </source>
</reference>
<evidence type="ECO:0000256" key="3">
    <source>
        <dbReference type="ARBA" id="ARBA00022692"/>
    </source>
</evidence>
<dbReference type="OrthoDB" id="19859at2759"/>
<name>A0A8K0UFD7_9AGAR</name>
<evidence type="ECO:0000256" key="2">
    <source>
        <dbReference type="ARBA" id="ARBA00004394"/>
    </source>
</evidence>
<keyword evidence="6 8" id="KW-0472">Membrane</keyword>
<proteinExistence type="predicted"/>
<dbReference type="InterPro" id="IPR045891">
    <property type="entry name" value="ZIP9"/>
</dbReference>
<dbReference type="InterPro" id="IPR003689">
    <property type="entry name" value="ZIP"/>
</dbReference>
<dbReference type="PANTHER" id="PTHR16133">
    <property type="entry name" value="SOLUTE CARRIER FAMILY 39 ZINC TRANSPORTER , MEMBER 9-RELATED"/>
    <property type="match status" value="1"/>
</dbReference>
<sequence length="328" mass="34306">MSGLVTVLIMSALLGVASFAIGFLPLSFTFSKPTLAMLTTFGTGLLLGAALGVIIPEGVETVVRAEAPFFPKKTIAMSLLMGFKFMLLIDRIIHRNDSHSHSSTHTILPTSDPDPSATHARTSSAGANGQVVFDVELGELEQAEGLAREGRESQSNSEPPRYETSDSESKRKAYPLTLGLVVHALADGLALGSSALAGNASSRPGLSLVIFVALIVHKAPTALALSTSLLSTSLSRLDCQKHLAVFSAATPLSTLLSYAVMSALGMANDQSWTGSALLFSGGTFLFVATVLQPGKSASDELGNRLRFVLIILGMLVPVTLSSLVGDVH</sequence>
<dbReference type="AlphaFoldDB" id="A0A8K0UFD7"/>
<evidence type="ECO:0000256" key="1">
    <source>
        <dbReference type="ARBA" id="ARBA00004127"/>
    </source>
</evidence>
<feature type="transmembrane region" description="Helical" evidence="8">
    <location>
        <begin position="243"/>
        <end position="266"/>
    </location>
</feature>
<evidence type="ECO:0000313" key="9">
    <source>
        <dbReference type="EMBL" id="KAH8082019.1"/>
    </source>
</evidence>
<feature type="transmembrane region" description="Helical" evidence="8">
    <location>
        <begin position="208"/>
        <end position="231"/>
    </location>
</feature>
<feature type="transmembrane region" description="Helical" evidence="8">
    <location>
        <begin position="305"/>
        <end position="325"/>
    </location>
</feature>
<comment type="caution">
    <text evidence="9">The sequence shown here is derived from an EMBL/GenBank/DDBJ whole genome shotgun (WGS) entry which is preliminary data.</text>
</comment>
<dbReference type="PANTHER" id="PTHR16133:SF0">
    <property type="entry name" value="ZINC_IRON REGULATED TRANSPORTER-RELATED PROTEIN 102B, ISOFORM E"/>
    <property type="match status" value="1"/>
</dbReference>
<comment type="subcellular location">
    <subcellularLocation>
        <location evidence="1">Endomembrane system</location>
        <topology evidence="1">Multi-pass membrane protein</topology>
    </subcellularLocation>
    <subcellularLocation>
        <location evidence="2">Golgi apparatus membrane</location>
    </subcellularLocation>
</comment>
<feature type="transmembrane region" description="Helical" evidence="8">
    <location>
        <begin position="35"/>
        <end position="55"/>
    </location>
</feature>
<keyword evidence="5" id="KW-0333">Golgi apparatus</keyword>
<accession>A0A8K0UFD7</accession>
<evidence type="ECO:0000256" key="7">
    <source>
        <dbReference type="SAM" id="MobiDB-lite"/>
    </source>
</evidence>
<evidence type="ECO:0000256" key="6">
    <source>
        <dbReference type="ARBA" id="ARBA00023136"/>
    </source>
</evidence>
<organism evidence="9 10">
    <name type="scientific">Cristinia sonorae</name>
    <dbReference type="NCBI Taxonomy" id="1940300"/>
    <lineage>
        <taxon>Eukaryota</taxon>
        <taxon>Fungi</taxon>
        <taxon>Dikarya</taxon>
        <taxon>Basidiomycota</taxon>
        <taxon>Agaricomycotina</taxon>
        <taxon>Agaricomycetes</taxon>
        <taxon>Agaricomycetidae</taxon>
        <taxon>Agaricales</taxon>
        <taxon>Pleurotineae</taxon>
        <taxon>Stephanosporaceae</taxon>
        <taxon>Cristinia</taxon>
    </lineage>
</organism>
<feature type="compositionally biased region" description="Basic and acidic residues" evidence="7">
    <location>
        <begin position="160"/>
        <end position="170"/>
    </location>
</feature>
<evidence type="ECO:0000256" key="8">
    <source>
        <dbReference type="SAM" id="Phobius"/>
    </source>
</evidence>
<feature type="transmembrane region" description="Helical" evidence="8">
    <location>
        <begin position="173"/>
        <end position="196"/>
    </location>
</feature>
<dbReference type="Pfam" id="PF02535">
    <property type="entry name" value="Zip"/>
    <property type="match status" value="1"/>
</dbReference>
<gene>
    <name evidence="9" type="ORF">BXZ70DRAFT_995949</name>
</gene>
<dbReference type="Proteomes" id="UP000813824">
    <property type="component" value="Unassembled WGS sequence"/>
</dbReference>
<keyword evidence="4 8" id="KW-1133">Transmembrane helix</keyword>
<dbReference type="GO" id="GO:0046873">
    <property type="term" value="F:metal ion transmembrane transporter activity"/>
    <property type="evidence" value="ECO:0007669"/>
    <property type="project" value="InterPro"/>
</dbReference>
<dbReference type="GO" id="GO:0000139">
    <property type="term" value="C:Golgi membrane"/>
    <property type="evidence" value="ECO:0007669"/>
    <property type="project" value="UniProtKB-SubCell"/>
</dbReference>
<feature type="region of interest" description="Disordered" evidence="7">
    <location>
        <begin position="145"/>
        <end position="170"/>
    </location>
</feature>
<feature type="region of interest" description="Disordered" evidence="7">
    <location>
        <begin position="100"/>
        <end position="125"/>
    </location>
</feature>
<dbReference type="EMBL" id="JAEVFJ010000051">
    <property type="protein sequence ID" value="KAH8082019.1"/>
    <property type="molecule type" value="Genomic_DNA"/>
</dbReference>
<keyword evidence="3 8" id="KW-0812">Transmembrane</keyword>
<feature type="transmembrane region" description="Helical" evidence="8">
    <location>
        <begin position="272"/>
        <end position="293"/>
    </location>
</feature>
<dbReference type="GO" id="GO:0006829">
    <property type="term" value="P:zinc ion transport"/>
    <property type="evidence" value="ECO:0007669"/>
    <property type="project" value="InterPro"/>
</dbReference>